<dbReference type="EMBL" id="LT669839">
    <property type="protein sequence ID" value="SHD77472.1"/>
    <property type="molecule type" value="Genomic_DNA"/>
</dbReference>
<protein>
    <recommendedName>
        <fullName evidence="4">Oxidoreductase molybdopterin-binding domain-containing protein</fullName>
    </recommendedName>
</protein>
<accession>M1ZGX6</accession>
<name>M1ZGX6_9FIRM</name>
<sequence length="160" mass="18235">MDIKKIIPIIVVIGFILIFSYSSKEDISINIIQGEDQLIVEKDFIYNHTDSITFPAVVRSSGKKPVLTEYKGVEMSKLFNSLNVDISNVERLTFNATDGYRIILSTEEINEPNNVYLTFERDGKPLKSKKQGGNGPFQLVIRQDPFSQRWIKHIDGIVLE</sequence>
<evidence type="ECO:0000256" key="1">
    <source>
        <dbReference type="SAM" id="Phobius"/>
    </source>
</evidence>
<dbReference type="Gene3D" id="3.90.420.10">
    <property type="entry name" value="Oxidoreductase, molybdopterin-binding domain"/>
    <property type="match status" value="1"/>
</dbReference>
<evidence type="ECO:0000313" key="2">
    <source>
        <dbReference type="EMBL" id="SHD77472.1"/>
    </source>
</evidence>
<dbReference type="OrthoDB" id="1708196at2"/>
<keyword evidence="1" id="KW-0472">Membrane</keyword>
<keyword evidence="1" id="KW-0812">Transmembrane</keyword>
<evidence type="ECO:0000313" key="3">
    <source>
        <dbReference type="Proteomes" id="UP000245423"/>
    </source>
</evidence>
<dbReference type="AlphaFoldDB" id="M1ZGX6"/>
<dbReference type="HOGENOM" id="CLU_128249_0_0_9"/>
<reference evidence="2 3" key="1">
    <citation type="submission" date="2016-11" db="EMBL/GenBank/DDBJ databases">
        <authorList>
            <person name="Manzoor S."/>
        </authorList>
    </citation>
    <scope>NUCLEOTIDE SEQUENCE [LARGE SCALE GENOMIC DNA]</scope>
    <source>
        <strain evidence="2">Clostridium ultunense strain Esp</strain>
    </source>
</reference>
<gene>
    <name evidence="2" type="ORF">CUESP1_2116</name>
</gene>
<proteinExistence type="predicted"/>
<dbReference type="Proteomes" id="UP000245423">
    <property type="component" value="Chromosome 1"/>
</dbReference>
<evidence type="ECO:0008006" key="4">
    <source>
        <dbReference type="Google" id="ProtNLM"/>
    </source>
</evidence>
<keyword evidence="1" id="KW-1133">Transmembrane helix</keyword>
<organism evidence="2 3">
    <name type="scientific">[Clostridium] ultunense Esp</name>
    <dbReference type="NCBI Taxonomy" id="1288971"/>
    <lineage>
        <taxon>Bacteria</taxon>
        <taxon>Bacillati</taxon>
        <taxon>Bacillota</taxon>
        <taxon>Tissierellia</taxon>
        <taxon>Tissierellales</taxon>
        <taxon>Tepidimicrobiaceae</taxon>
        <taxon>Schnuerera</taxon>
    </lineage>
</organism>
<dbReference type="SUPFAM" id="SSF56524">
    <property type="entry name" value="Oxidoreductase molybdopterin-binding domain"/>
    <property type="match status" value="1"/>
</dbReference>
<dbReference type="RefSeq" id="WP_005587867.1">
    <property type="nucleotide sequence ID" value="NZ_LT669839.1"/>
</dbReference>
<feature type="transmembrane region" description="Helical" evidence="1">
    <location>
        <begin position="6"/>
        <end position="23"/>
    </location>
</feature>
<dbReference type="InterPro" id="IPR036374">
    <property type="entry name" value="OxRdtase_Mopterin-bd_sf"/>
</dbReference>
<keyword evidence="3" id="KW-1185">Reference proteome</keyword>